<reference evidence="2" key="1">
    <citation type="submission" date="2006-12" db="EMBL/GenBank/DDBJ databases">
        <title>Complete sequence of chromosome 1 of Paracoccus denitrificans PD1222.</title>
        <authorList>
            <person name="Copeland A."/>
            <person name="Lucas S."/>
            <person name="Lapidus A."/>
            <person name="Barry K."/>
            <person name="Detter J.C."/>
            <person name="Glavina del Rio T."/>
            <person name="Hammon N."/>
            <person name="Israni S."/>
            <person name="Dalin E."/>
            <person name="Tice H."/>
            <person name="Pitluck S."/>
            <person name="Munk A.C."/>
            <person name="Brettin T."/>
            <person name="Bruce D."/>
            <person name="Han C."/>
            <person name="Tapia R."/>
            <person name="Gilna P."/>
            <person name="Schmutz J."/>
            <person name="Larimer F."/>
            <person name="Land M."/>
            <person name="Hauser L."/>
            <person name="Kyrpides N."/>
            <person name="Lykidis A."/>
            <person name="Spiro S."/>
            <person name="Richardson D.J."/>
            <person name="Moir J.W.B."/>
            <person name="Ferguson S.J."/>
            <person name="van Spanning R.J.M."/>
            <person name="Richardson P."/>
        </authorList>
    </citation>
    <scope>NUCLEOTIDE SEQUENCE [LARGE SCALE GENOMIC DNA]</scope>
    <source>
        <strain evidence="2">Pd 1222</strain>
    </source>
</reference>
<keyword evidence="1" id="KW-0969">Cilium</keyword>
<evidence type="ECO:0000313" key="1">
    <source>
        <dbReference type="EMBL" id="ABL69718.1"/>
    </source>
</evidence>
<accession>A1B2H4</accession>
<dbReference type="HOGENOM" id="CLU_141460_1_0_5"/>
<dbReference type="EMBL" id="CP000489">
    <property type="protein sequence ID" value="ABL69718.1"/>
    <property type="molecule type" value="Genomic_DNA"/>
</dbReference>
<sequence length="121" mass="13506">MSLSSQISTGHFRSRHVHTNRDNEYFAFSQVTQTLKRACQSGDRYLMIEAAHSSNQLWTIVATNLMHPENTLPSDIKAGLLSLAFFSLKQGHHVISSGVPADPLIEVNMRIMRGLRGESDP</sequence>
<dbReference type="InterPro" id="IPR010845">
    <property type="entry name" value="FlaF"/>
</dbReference>
<dbReference type="GO" id="GO:0044781">
    <property type="term" value="P:bacterial-type flagellum organization"/>
    <property type="evidence" value="ECO:0007669"/>
    <property type="project" value="InterPro"/>
</dbReference>
<dbReference type="Proteomes" id="UP000000361">
    <property type="component" value="Chromosome 1"/>
</dbReference>
<keyword evidence="1" id="KW-0966">Cell projection</keyword>
<dbReference type="EnsemblBacteria" id="ABL69718">
    <property type="protein sequence ID" value="ABL69718"/>
    <property type="gene ID" value="Pden_1619"/>
</dbReference>
<dbReference type="RefSeq" id="WP_011747917.1">
    <property type="nucleotide sequence ID" value="NC_008686.1"/>
</dbReference>
<dbReference type="AlphaFoldDB" id="A1B2H4"/>
<keyword evidence="1" id="KW-0282">Flagellum</keyword>
<dbReference type="OrthoDB" id="9808944at2"/>
<gene>
    <name evidence="1" type="ordered locus">Pden_1619</name>
</gene>
<dbReference type="Pfam" id="PF07309">
    <property type="entry name" value="FlaF"/>
    <property type="match status" value="1"/>
</dbReference>
<dbReference type="KEGG" id="pde:Pden_1619"/>
<evidence type="ECO:0000313" key="2">
    <source>
        <dbReference type="Proteomes" id="UP000000361"/>
    </source>
</evidence>
<keyword evidence="2" id="KW-1185">Reference proteome</keyword>
<name>A1B2H4_PARDP</name>
<proteinExistence type="predicted"/>
<organism evidence="1 2">
    <name type="scientific">Paracoccus denitrificans (strain Pd 1222)</name>
    <dbReference type="NCBI Taxonomy" id="318586"/>
    <lineage>
        <taxon>Bacteria</taxon>
        <taxon>Pseudomonadati</taxon>
        <taxon>Pseudomonadota</taxon>
        <taxon>Alphaproteobacteria</taxon>
        <taxon>Rhodobacterales</taxon>
        <taxon>Paracoccaceae</taxon>
        <taxon>Paracoccus</taxon>
    </lineage>
</organism>
<protein>
    <submittedName>
        <fullName evidence="1">Flagellar FlaF family protein</fullName>
    </submittedName>
</protein>
<dbReference type="STRING" id="318586.Pden_1619"/>
<dbReference type="eggNOG" id="COG5442">
    <property type="taxonomic scope" value="Bacteria"/>
</dbReference>